<name>A0A1I7Z1V2_9BILA</name>
<evidence type="ECO:0000256" key="1">
    <source>
        <dbReference type="SAM" id="SignalP"/>
    </source>
</evidence>
<protein>
    <submittedName>
        <fullName evidence="3">Uncharacterized protein</fullName>
    </submittedName>
</protein>
<organism evidence="2 3">
    <name type="scientific">Steinernema glaseri</name>
    <dbReference type="NCBI Taxonomy" id="37863"/>
    <lineage>
        <taxon>Eukaryota</taxon>
        <taxon>Metazoa</taxon>
        <taxon>Ecdysozoa</taxon>
        <taxon>Nematoda</taxon>
        <taxon>Chromadorea</taxon>
        <taxon>Rhabditida</taxon>
        <taxon>Tylenchina</taxon>
        <taxon>Panagrolaimomorpha</taxon>
        <taxon>Strongyloidoidea</taxon>
        <taxon>Steinernematidae</taxon>
        <taxon>Steinernema</taxon>
    </lineage>
</organism>
<accession>A0A1I7Z1V2</accession>
<feature type="signal peptide" evidence="1">
    <location>
        <begin position="1"/>
        <end position="20"/>
    </location>
</feature>
<keyword evidence="2" id="KW-1185">Reference proteome</keyword>
<feature type="chain" id="PRO_5009312852" evidence="1">
    <location>
        <begin position="21"/>
        <end position="85"/>
    </location>
</feature>
<sequence length="85" mass="10130">MNAFLYAALFLCLCVLYAHASPPLPLPYDDQWVWVRTERKDPEEKPIDPVEYEDMFFRGAPTMIHPRNFYRPCYRCPLCCRDVQV</sequence>
<dbReference type="Proteomes" id="UP000095287">
    <property type="component" value="Unplaced"/>
</dbReference>
<dbReference type="AlphaFoldDB" id="A0A1I7Z1V2"/>
<proteinExistence type="predicted"/>
<evidence type="ECO:0000313" key="2">
    <source>
        <dbReference type="Proteomes" id="UP000095287"/>
    </source>
</evidence>
<keyword evidence="1" id="KW-0732">Signal</keyword>
<evidence type="ECO:0000313" key="3">
    <source>
        <dbReference type="WBParaSite" id="L893_g21990.t1"/>
    </source>
</evidence>
<dbReference type="WBParaSite" id="L893_g21990.t1">
    <property type="protein sequence ID" value="L893_g21990.t1"/>
    <property type="gene ID" value="L893_g21990"/>
</dbReference>
<reference evidence="3" key="1">
    <citation type="submission" date="2016-11" db="UniProtKB">
        <authorList>
            <consortium name="WormBaseParasite"/>
        </authorList>
    </citation>
    <scope>IDENTIFICATION</scope>
</reference>